<sequence>MAIWAVNPINLSSGELSGAATTPLQVMCWESLATVNGNNYLGSTTIKITGQGVSLLGNYIQDRKVIVYIQKYYPSTLGFTPNTTYTAGSSSFFRITHDPCSPEIAIVVGSMIGVENMLLTNTLFKETPQYLNPGQSIGTITAVVMNNMGIAILGSSQYVFVFVNGTRITTTLPDTTVKKMATTSMCNRRFWTLDNVIVLWSSATSTGPLENIYISKDYGATFSKVSIGVGGANGYIADVYIQDMYSQIIVLIKDSSGNDIIKSYDLNFNFTIKYSSSGSQSIVNGGIKGSTPKMVGFNTGELYFTGDNLNYSPDSGQTLFSLTMQSRYYVNASLGTFEYIKDIAISKNNRYIAVRTSINRVFIGQLGSTIFYDIVAGILPSADMEDVLNISGTIVSPKNSPVSFSFMNTNPNVATTNTTKSDISDFSDIVYTQGIQVSASAANISRQGVSVLVFDPSSSNLACSVQRTSTNLLVGCPKNRKLVYYNPTSYVNPPSPTPRYHIDRYSSEYHSSFSVITNNSTDGLILTDGPCADQTYTIPAGTWTDLSTGNLGTSDKTVSTNCSVHGSITQRYYGAYFRPQFAIYENGIFVRKVTVDVGIQEIYGRNTYQFNMTGYDARCTFNPLDFKSGSNLVL</sequence>
<keyword evidence="2" id="KW-0732">Signal</keyword>
<evidence type="ECO:0000256" key="3">
    <source>
        <dbReference type="ARBA" id="ARBA00023180"/>
    </source>
</evidence>
<name>A0AAD5Y096_9FUNG</name>
<accession>A0AAD5Y096</accession>
<dbReference type="GO" id="GO:0036128">
    <property type="term" value="C:CatSper complex"/>
    <property type="evidence" value="ECO:0007669"/>
    <property type="project" value="InterPro"/>
</dbReference>
<dbReference type="Proteomes" id="UP001210925">
    <property type="component" value="Unassembled WGS sequence"/>
</dbReference>
<evidence type="ECO:0000313" key="4">
    <source>
        <dbReference type="EMBL" id="KAJ3251879.1"/>
    </source>
</evidence>
<organism evidence="4 5">
    <name type="scientific">Boothiomyces macroporosus</name>
    <dbReference type="NCBI Taxonomy" id="261099"/>
    <lineage>
        <taxon>Eukaryota</taxon>
        <taxon>Fungi</taxon>
        <taxon>Fungi incertae sedis</taxon>
        <taxon>Chytridiomycota</taxon>
        <taxon>Chytridiomycota incertae sedis</taxon>
        <taxon>Chytridiomycetes</taxon>
        <taxon>Rhizophydiales</taxon>
        <taxon>Terramycetaceae</taxon>
        <taxon>Boothiomyces</taxon>
    </lineage>
</organism>
<evidence type="ECO:0000256" key="1">
    <source>
        <dbReference type="ARBA" id="ARBA00010246"/>
    </source>
</evidence>
<evidence type="ECO:0000313" key="5">
    <source>
        <dbReference type="Proteomes" id="UP001210925"/>
    </source>
</evidence>
<dbReference type="PANTHER" id="PTHR33722">
    <property type="entry name" value="CATION CHANNEL SPERM-ASSOCIATED PROTEIN SUBUNIT DELTA-RELATED"/>
    <property type="match status" value="1"/>
</dbReference>
<gene>
    <name evidence="4" type="ORF">HK103_002022</name>
</gene>
<proteinExistence type="inferred from homology"/>
<comment type="similarity">
    <text evidence="1">Belongs to the CATSPERD family.</text>
</comment>
<evidence type="ECO:0000256" key="2">
    <source>
        <dbReference type="ARBA" id="ARBA00022729"/>
    </source>
</evidence>
<keyword evidence="3" id="KW-0325">Glycoprotein</keyword>
<dbReference type="EMBL" id="JADGKB010000163">
    <property type="protein sequence ID" value="KAJ3251879.1"/>
    <property type="molecule type" value="Genomic_DNA"/>
</dbReference>
<dbReference type="InterPro" id="IPR028751">
    <property type="entry name" value="CATSPERD/E"/>
</dbReference>
<comment type="caution">
    <text evidence="4">The sequence shown here is derived from an EMBL/GenBank/DDBJ whole genome shotgun (WGS) entry which is preliminary data.</text>
</comment>
<reference evidence="4" key="1">
    <citation type="submission" date="2020-05" db="EMBL/GenBank/DDBJ databases">
        <title>Phylogenomic resolution of chytrid fungi.</title>
        <authorList>
            <person name="Stajich J.E."/>
            <person name="Amses K."/>
            <person name="Simmons R."/>
            <person name="Seto K."/>
            <person name="Myers J."/>
            <person name="Bonds A."/>
            <person name="Quandt C.A."/>
            <person name="Barry K."/>
            <person name="Liu P."/>
            <person name="Grigoriev I."/>
            <person name="Longcore J.E."/>
            <person name="James T.Y."/>
        </authorList>
    </citation>
    <scope>NUCLEOTIDE SEQUENCE</scope>
    <source>
        <strain evidence="4">PLAUS21</strain>
    </source>
</reference>
<dbReference type="AlphaFoldDB" id="A0AAD5Y096"/>
<dbReference type="PANTHER" id="PTHR33722:SF4">
    <property type="entry name" value="CATION CHANNEL SPERM-ASSOCIATED PROTEIN SUBUNIT EPSILON-LIKE"/>
    <property type="match status" value="1"/>
</dbReference>
<keyword evidence="5" id="KW-1185">Reference proteome</keyword>
<dbReference type="GO" id="GO:0030317">
    <property type="term" value="P:flagellated sperm motility"/>
    <property type="evidence" value="ECO:0007669"/>
    <property type="project" value="TreeGrafter"/>
</dbReference>
<protein>
    <submittedName>
        <fullName evidence="4">Uncharacterized protein</fullName>
    </submittedName>
</protein>